<proteinExistence type="predicted"/>
<protein>
    <submittedName>
        <fullName evidence="2">Uncharacterized protein</fullName>
    </submittedName>
</protein>
<sequence>MEFQLLIFITCLIFDGIIALPKKQFHQVPKDEAQLEKEYEINLSYLGNRIYGLPNDISGERVARWNPYLGVNPEELGTYAEGDILFSNPTSKSAYASKFFRWRGAEIPYKITGRFKWNRKKFCLPD</sequence>
<dbReference type="Proteomes" id="UP001168972">
    <property type="component" value="Unassembled WGS sequence"/>
</dbReference>
<evidence type="ECO:0000256" key="1">
    <source>
        <dbReference type="SAM" id="SignalP"/>
    </source>
</evidence>
<name>A0AA39KIL7_MICHY</name>
<accession>A0AA39KIL7</accession>
<comment type="caution">
    <text evidence="2">The sequence shown here is derived from an EMBL/GenBank/DDBJ whole genome shotgun (WGS) entry which is preliminary data.</text>
</comment>
<keyword evidence="1" id="KW-0732">Signal</keyword>
<organism evidence="2 3">
    <name type="scientific">Microctonus hyperodae</name>
    <name type="common">Parasitoid wasp</name>
    <dbReference type="NCBI Taxonomy" id="165561"/>
    <lineage>
        <taxon>Eukaryota</taxon>
        <taxon>Metazoa</taxon>
        <taxon>Ecdysozoa</taxon>
        <taxon>Arthropoda</taxon>
        <taxon>Hexapoda</taxon>
        <taxon>Insecta</taxon>
        <taxon>Pterygota</taxon>
        <taxon>Neoptera</taxon>
        <taxon>Endopterygota</taxon>
        <taxon>Hymenoptera</taxon>
        <taxon>Apocrita</taxon>
        <taxon>Ichneumonoidea</taxon>
        <taxon>Braconidae</taxon>
        <taxon>Euphorinae</taxon>
        <taxon>Microctonus</taxon>
    </lineage>
</organism>
<keyword evidence="3" id="KW-1185">Reference proteome</keyword>
<feature type="signal peptide" evidence="1">
    <location>
        <begin position="1"/>
        <end position="19"/>
    </location>
</feature>
<reference evidence="2" key="1">
    <citation type="journal article" date="2023" name="bioRxiv">
        <title>Scaffold-level genome assemblies of two parasitoid biocontrol wasps reveal the parthenogenesis mechanism and an associated novel virus.</title>
        <authorList>
            <person name="Inwood S."/>
            <person name="Skelly J."/>
            <person name="Guhlin J."/>
            <person name="Harrop T."/>
            <person name="Goldson S."/>
            <person name="Dearden P."/>
        </authorList>
    </citation>
    <scope>NUCLEOTIDE SEQUENCE</scope>
    <source>
        <strain evidence="2">Lincoln</strain>
        <tissue evidence="2">Whole body</tissue>
    </source>
</reference>
<evidence type="ECO:0000313" key="2">
    <source>
        <dbReference type="EMBL" id="KAK0162806.1"/>
    </source>
</evidence>
<dbReference type="EMBL" id="JAQQBR010001833">
    <property type="protein sequence ID" value="KAK0162806.1"/>
    <property type="molecule type" value="Genomic_DNA"/>
</dbReference>
<dbReference type="AlphaFoldDB" id="A0AA39KIL7"/>
<gene>
    <name evidence="2" type="ORF">PV327_006552</name>
</gene>
<reference evidence="2" key="2">
    <citation type="submission" date="2023-03" db="EMBL/GenBank/DDBJ databases">
        <authorList>
            <person name="Inwood S.N."/>
            <person name="Skelly J.G."/>
            <person name="Guhlin J."/>
            <person name="Harrop T.W.R."/>
            <person name="Goldson S.G."/>
            <person name="Dearden P.K."/>
        </authorList>
    </citation>
    <scope>NUCLEOTIDE SEQUENCE</scope>
    <source>
        <strain evidence="2">Lincoln</strain>
        <tissue evidence="2">Whole body</tissue>
    </source>
</reference>
<feature type="chain" id="PRO_5041401636" evidence="1">
    <location>
        <begin position="20"/>
        <end position="126"/>
    </location>
</feature>
<evidence type="ECO:0000313" key="3">
    <source>
        <dbReference type="Proteomes" id="UP001168972"/>
    </source>
</evidence>